<sequence>MQLLDSPQINTKAIPESLQTPLLDIVNQVQIHSHFCISHPSYKSLELPPEVVSRFQNLPLIIQSKFLNQRLSTFLYGIYYNASLKLALANDSNVNDSDINQNLENNTYLGVDVAFYDRLHESNTTEGYFSPGWQVIKQETDGALAVQQGGLTLHINPAKHLQPDVKNPSLGDMVAIKMPKNLVQNGFYMAVGNAGPCKSEDVVRVYFNLTSVGAVAIMGSLTTQLNNISVPFKFKALYNPKDYGRYDSAVLYFNKNNYQAVQSVLQKVYIEHQSDFNSEVPLFTKQLAPGLAIAEEPNHKFAQKESFGTNRCQIVAKGLLEAWSQGDNSPSVRLEKILQQFYLLKIELHRPYLNANSEDIYTVLEL</sequence>
<name>A0A367RYN8_9NOSO</name>
<dbReference type="AlphaFoldDB" id="A0A367RYN8"/>
<proteinExistence type="predicted"/>
<dbReference type="InterPro" id="IPR040871">
    <property type="entry name" value="HopA1"/>
</dbReference>
<dbReference type="Proteomes" id="UP000252107">
    <property type="component" value="Unassembled WGS sequence"/>
</dbReference>
<dbReference type="EMBL" id="LXQD01000040">
    <property type="protein sequence ID" value="RCJ40850.1"/>
    <property type="molecule type" value="Genomic_DNA"/>
</dbReference>
<comment type="caution">
    <text evidence="1">The sequence shown here is derived from an EMBL/GenBank/DDBJ whole genome shotgun (WGS) entry which is preliminary data.</text>
</comment>
<organism evidence="1 2">
    <name type="scientific">Nostoc minutum NIES-26</name>
    <dbReference type="NCBI Taxonomy" id="1844469"/>
    <lineage>
        <taxon>Bacteria</taxon>
        <taxon>Bacillati</taxon>
        <taxon>Cyanobacteriota</taxon>
        <taxon>Cyanophyceae</taxon>
        <taxon>Nostocales</taxon>
        <taxon>Nostocaceae</taxon>
        <taxon>Nostoc</taxon>
    </lineage>
</organism>
<reference evidence="1" key="1">
    <citation type="submission" date="2016-04" db="EMBL/GenBank/DDBJ databases">
        <authorList>
            <person name="Tabuchi Yagui T.R."/>
        </authorList>
    </citation>
    <scope>NUCLEOTIDE SEQUENCE [LARGE SCALE GENOMIC DNA]</scope>
    <source>
        <strain evidence="1">NIES-26</strain>
    </source>
</reference>
<evidence type="ECO:0000313" key="2">
    <source>
        <dbReference type="Proteomes" id="UP000252107"/>
    </source>
</evidence>
<gene>
    <name evidence="1" type="ORF">A6770_37280</name>
</gene>
<keyword evidence="2" id="KW-1185">Reference proteome</keyword>
<dbReference type="Pfam" id="PF17914">
    <property type="entry name" value="HopA1"/>
    <property type="match status" value="1"/>
</dbReference>
<accession>A0A367RYN8</accession>
<evidence type="ECO:0000313" key="1">
    <source>
        <dbReference type="EMBL" id="RCJ40850.1"/>
    </source>
</evidence>
<protein>
    <submittedName>
        <fullName evidence="1">Uncharacterized protein</fullName>
    </submittedName>
</protein>